<comment type="caution">
    <text evidence="2">The sequence shown here is derived from an EMBL/GenBank/DDBJ whole genome shotgun (WGS) entry which is preliminary data.</text>
</comment>
<keyword evidence="1" id="KW-1133">Transmembrane helix</keyword>
<keyword evidence="1" id="KW-0472">Membrane</keyword>
<dbReference type="AlphaFoldDB" id="S2E6Q1"/>
<sequence>MIQQQLFEIKKLARVYATVPQIVWDSPNQTPLELLYFNSRVFVIGESSGGWYYVITDKGNTGYVDKFFLLLDPPEPDAKLYKIQNGDTALNLAKLFYPKASQKWGQDQRFFSEVLLYVNKGDGDRTRGIIRTPETIAKAEKREGRKLDTIELWKAIEPIEGRYIWYPSEEFALQLDGMVSSGSYSYAVWQKVKNVINKVIGALLYAIGFIIGVIHGFFEAIWDDITGIVDLGKMLISIFKSLLNGNTFSEIKKIMKILTWKNISSLVEDWKDEFLSKFKEDDPPLKKGHFHGWVIGYIVALIVTTFVTGGLALVAKFGKIAKLAKILRSTSFVKKLERVVLKVKTSGKFDKITDALKSKKKKFSSEPEINPQSKLNEPITGQRMVENKNISERSTDINQRLARGNIGEKLATDFLAAEGHTILSFKPNIKGTNQGGIDIVTIKDGVVNFIDNKALTRSGNVSSVSSLTTNFQKNKDKVISELKSVLANAKSDLEKNVIQQALTAIDRGNFKKAVTNANITNDTKILSGVTEKLKNQGLDFINVFNPLIKN</sequence>
<evidence type="ECO:0000256" key="1">
    <source>
        <dbReference type="SAM" id="Phobius"/>
    </source>
</evidence>
<accession>S2E6Q1</accession>
<feature type="transmembrane region" description="Helical" evidence="1">
    <location>
        <begin position="199"/>
        <end position="218"/>
    </location>
</feature>
<dbReference type="Proteomes" id="UP000014065">
    <property type="component" value="Unassembled WGS sequence"/>
</dbReference>
<dbReference type="EMBL" id="AHJG01000002">
    <property type="protein sequence ID" value="EPA06865.1"/>
    <property type="molecule type" value="Genomic_DNA"/>
</dbReference>
<organism evidence="2 3">
    <name type="scientific">Candidatus Nitrosarchaeum limnium BG20</name>
    <dbReference type="NCBI Taxonomy" id="859192"/>
    <lineage>
        <taxon>Archaea</taxon>
        <taxon>Nitrososphaerota</taxon>
        <taxon>Nitrososphaeria</taxon>
        <taxon>Nitrosopumilales</taxon>
        <taxon>Nitrosopumilaceae</taxon>
        <taxon>Nitrosarchaeum</taxon>
    </lineage>
</organism>
<evidence type="ECO:0000313" key="2">
    <source>
        <dbReference type="EMBL" id="EPA06865.1"/>
    </source>
</evidence>
<feature type="transmembrane region" description="Helical" evidence="1">
    <location>
        <begin position="294"/>
        <end position="315"/>
    </location>
</feature>
<evidence type="ECO:0000313" key="3">
    <source>
        <dbReference type="Proteomes" id="UP000014065"/>
    </source>
</evidence>
<gene>
    <name evidence="2" type="ORF">BG20_I1440</name>
</gene>
<keyword evidence="1" id="KW-0812">Transmembrane</keyword>
<keyword evidence="3" id="KW-1185">Reference proteome</keyword>
<proteinExistence type="predicted"/>
<reference evidence="2 3" key="1">
    <citation type="journal article" date="2012" name="J. Bacteriol.">
        <title>Genome Sequence of "Candidatus Nitrosoarchaeum limnia" BG20, a Low-Salinity Ammonia-Oxidizing Archaeon from the San Francisco Bay Estuary.</title>
        <authorList>
            <person name="Mosier A.C."/>
            <person name="Allen E.E."/>
            <person name="Kim M."/>
            <person name="Ferriera S."/>
            <person name="Francis C.A."/>
        </authorList>
    </citation>
    <scope>NUCLEOTIDE SEQUENCE [LARGE SCALE GENOMIC DNA]</scope>
    <source>
        <strain evidence="2 3">BG20</strain>
    </source>
</reference>
<name>S2E6Q1_9ARCH</name>
<protein>
    <submittedName>
        <fullName evidence="2">Uncharacterized protein</fullName>
    </submittedName>
</protein>
<dbReference type="RefSeq" id="WP_010189362.1">
    <property type="nucleotide sequence ID" value="NZ_AHJG01000002.1"/>
</dbReference>